<dbReference type="VEuPathDB" id="FungiDB:CC1G_05342"/>
<dbReference type="AlphaFoldDB" id="A8NPR2"/>
<feature type="region of interest" description="Disordered" evidence="1">
    <location>
        <begin position="323"/>
        <end position="342"/>
    </location>
</feature>
<proteinExistence type="predicted"/>
<dbReference type="PANTHER" id="PTHR21310:SF15">
    <property type="entry name" value="AMINOGLYCOSIDE PHOSPHOTRANSFERASE DOMAIN-CONTAINING PROTEIN"/>
    <property type="match status" value="1"/>
</dbReference>
<dbReference type="RefSeq" id="XP_001835380.1">
    <property type="nucleotide sequence ID" value="XM_001835328.1"/>
</dbReference>
<sequence length="580" mass="65815">MHPSIPITKPQTLPPNWSFQLGNTIAIPSEADLWHPTNRGMTDEEWARNKAKLNLNTRALAFAVMHAFNRTPSSSSSLHGAHTPPLLEHTKPSAVFNHIYTATFPSSEGEDAPFTVAIRVLGKLGRLPGRTETTVALMTFARYILGLPVPKVYGWCDRDATTGNPVNAPYIITEYFPYSPTLDCIKMWYHEAPSEEFWYQLTDAMAKAHSELVKSVPFSTEYGSVYLDSERIESDSTTAESIRREDDALLSDIKTYRLGPYMPGPMEFRVGCSERKVKPRPITGSNSIQTPSSTSLRSFWELLWTNEVEAVKEYYRAKPGALSKSGSTIDGEGEGGSDADSDCSNLDDILRTADHLLQYIKHIPLPDDPRLYTPSIVPNFYAIRNVAIRSCTEPHSGSHQIQIKAYLDWDNTSILPFILASQYFDELIDGADEGTPHWNEIEGGFHCVQAITDDGGPANDEEMKQVFDHRRIVYLNRTKAQRNPDAEEQEEEGEWDSSDEAEERRERAIIRRNRLFNAHFQREYERALQRHDTRFSIPGLWEARNDVLKIHFLVTGGMETWMGRTDWIERRAREVVTGNL</sequence>
<dbReference type="EMBL" id="AACS02000008">
    <property type="protein sequence ID" value="EAU86348.1"/>
    <property type="molecule type" value="Genomic_DNA"/>
</dbReference>
<evidence type="ECO:0000313" key="3">
    <source>
        <dbReference type="Proteomes" id="UP000001861"/>
    </source>
</evidence>
<evidence type="ECO:0000313" key="2">
    <source>
        <dbReference type="EMBL" id="EAU86348.1"/>
    </source>
</evidence>
<dbReference type="GeneID" id="6011912"/>
<dbReference type="OMA" id="EWIFRTE"/>
<comment type="caution">
    <text evidence="2">The sequence shown here is derived from an EMBL/GenBank/DDBJ whole genome shotgun (WGS) entry which is preliminary data.</text>
</comment>
<dbReference type="GO" id="GO:0016301">
    <property type="term" value="F:kinase activity"/>
    <property type="evidence" value="ECO:0007669"/>
    <property type="project" value="UniProtKB-KW"/>
</dbReference>
<organism evidence="2 3">
    <name type="scientific">Coprinopsis cinerea (strain Okayama-7 / 130 / ATCC MYA-4618 / FGSC 9003)</name>
    <name type="common">Inky cap fungus</name>
    <name type="synonym">Hormographiella aspergillata</name>
    <dbReference type="NCBI Taxonomy" id="240176"/>
    <lineage>
        <taxon>Eukaryota</taxon>
        <taxon>Fungi</taxon>
        <taxon>Dikarya</taxon>
        <taxon>Basidiomycota</taxon>
        <taxon>Agaricomycotina</taxon>
        <taxon>Agaricomycetes</taxon>
        <taxon>Agaricomycetidae</taxon>
        <taxon>Agaricales</taxon>
        <taxon>Agaricineae</taxon>
        <taxon>Psathyrellaceae</taxon>
        <taxon>Coprinopsis</taxon>
    </lineage>
</organism>
<name>A8NPR2_COPC7</name>
<dbReference type="KEGG" id="cci:CC1G_05342"/>
<reference evidence="2 3" key="1">
    <citation type="journal article" date="2010" name="Proc. Natl. Acad. Sci. U.S.A.">
        <title>Insights into evolution of multicellular fungi from the assembled chromosomes of the mushroom Coprinopsis cinerea (Coprinus cinereus).</title>
        <authorList>
            <person name="Stajich J.E."/>
            <person name="Wilke S.K."/>
            <person name="Ahren D."/>
            <person name="Au C.H."/>
            <person name="Birren B.W."/>
            <person name="Borodovsky M."/>
            <person name="Burns C."/>
            <person name="Canback B."/>
            <person name="Casselton L.A."/>
            <person name="Cheng C.K."/>
            <person name="Deng J."/>
            <person name="Dietrich F.S."/>
            <person name="Fargo D.C."/>
            <person name="Farman M.L."/>
            <person name="Gathman A.C."/>
            <person name="Goldberg J."/>
            <person name="Guigo R."/>
            <person name="Hoegger P.J."/>
            <person name="Hooker J.B."/>
            <person name="Huggins A."/>
            <person name="James T.Y."/>
            <person name="Kamada T."/>
            <person name="Kilaru S."/>
            <person name="Kodira C."/>
            <person name="Kues U."/>
            <person name="Kupfer D."/>
            <person name="Kwan H.S."/>
            <person name="Lomsadze A."/>
            <person name="Li W."/>
            <person name="Lilly W.W."/>
            <person name="Ma L.J."/>
            <person name="Mackey A.J."/>
            <person name="Manning G."/>
            <person name="Martin F."/>
            <person name="Muraguchi H."/>
            <person name="Natvig D.O."/>
            <person name="Palmerini H."/>
            <person name="Ramesh M.A."/>
            <person name="Rehmeyer C.J."/>
            <person name="Roe B.A."/>
            <person name="Shenoy N."/>
            <person name="Stanke M."/>
            <person name="Ter-Hovhannisyan V."/>
            <person name="Tunlid A."/>
            <person name="Velagapudi R."/>
            <person name="Vision T.J."/>
            <person name="Zeng Q."/>
            <person name="Zolan M.E."/>
            <person name="Pukkila P.J."/>
        </authorList>
    </citation>
    <scope>NUCLEOTIDE SEQUENCE [LARGE SCALE GENOMIC DNA]</scope>
    <source>
        <strain evidence="3">Okayama-7 / 130 / ATCC MYA-4618 / FGSC 9003</strain>
    </source>
</reference>
<feature type="region of interest" description="Disordered" evidence="1">
    <location>
        <begin position="478"/>
        <end position="502"/>
    </location>
</feature>
<feature type="compositionally biased region" description="Acidic residues" evidence="1">
    <location>
        <begin position="331"/>
        <end position="341"/>
    </location>
</feature>
<dbReference type="Proteomes" id="UP000001861">
    <property type="component" value="Unassembled WGS sequence"/>
</dbReference>
<evidence type="ECO:0000256" key="1">
    <source>
        <dbReference type="SAM" id="MobiDB-lite"/>
    </source>
</evidence>
<feature type="compositionally biased region" description="Acidic residues" evidence="1">
    <location>
        <begin position="486"/>
        <end position="501"/>
    </location>
</feature>
<dbReference type="SUPFAM" id="SSF56112">
    <property type="entry name" value="Protein kinase-like (PK-like)"/>
    <property type="match status" value="1"/>
</dbReference>
<dbReference type="eggNOG" id="ENOG502STMD">
    <property type="taxonomic scope" value="Eukaryota"/>
</dbReference>
<dbReference type="InParanoid" id="A8NPR2"/>
<protein>
    <submittedName>
        <fullName evidence="2">PKL/CAK/Fmp29-like protein kinase subdomain-containing protein</fullName>
    </submittedName>
</protein>
<dbReference type="InterPro" id="IPR051678">
    <property type="entry name" value="AGP_Transferase"/>
</dbReference>
<accession>A8NPR2</accession>
<dbReference type="InterPro" id="IPR011009">
    <property type="entry name" value="Kinase-like_dom_sf"/>
</dbReference>
<dbReference type="OrthoDB" id="10003767at2759"/>
<keyword evidence="3" id="KW-1185">Reference proteome</keyword>
<gene>
    <name evidence="2" type="ORF">CC1G_05342</name>
</gene>
<dbReference type="PANTHER" id="PTHR21310">
    <property type="entry name" value="AMINOGLYCOSIDE PHOSPHOTRANSFERASE-RELATED-RELATED"/>
    <property type="match status" value="1"/>
</dbReference>